<evidence type="ECO:0000256" key="5">
    <source>
        <dbReference type="ARBA" id="ARBA00023242"/>
    </source>
</evidence>
<evidence type="ECO:0000256" key="1">
    <source>
        <dbReference type="ARBA" id="ARBA00004123"/>
    </source>
</evidence>
<feature type="region of interest" description="Disordered" evidence="6">
    <location>
        <begin position="1"/>
        <end position="87"/>
    </location>
</feature>
<feature type="compositionally biased region" description="Polar residues" evidence="6">
    <location>
        <begin position="27"/>
        <end position="37"/>
    </location>
</feature>
<dbReference type="SMART" id="SM00066">
    <property type="entry name" value="GAL4"/>
    <property type="match status" value="1"/>
</dbReference>
<feature type="domain" description="Zn(2)-C6 fungal-type" evidence="7">
    <location>
        <begin position="507"/>
        <end position="537"/>
    </location>
</feature>
<feature type="compositionally biased region" description="Polar residues" evidence="6">
    <location>
        <begin position="225"/>
        <end position="238"/>
    </location>
</feature>
<evidence type="ECO:0000256" key="3">
    <source>
        <dbReference type="ARBA" id="ARBA00023015"/>
    </source>
</evidence>
<feature type="region of interest" description="Disordered" evidence="6">
    <location>
        <begin position="110"/>
        <end position="332"/>
    </location>
</feature>
<reference evidence="8 9" key="2">
    <citation type="journal article" date="2015" name="Eukaryot. Cell">
        <title>Asexual propagation of a virulent clone complex in a human and feline outbreak of sporotrichosis.</title>
        <authorList>
            <person name="Teixeira Mde M."/>
            <person name="Rodrigues A.M."/>
            <person name="Tsui C.K."/>
            <person name="de Almeida L.G."/>
            <person name="Van Diepeningen A.D."/>
            <person name="van den Ende B.G."/>
            <person name="Fernandes G.F."/>
            <person name="Kano R."/>
            <person name="Hamelin R.C."/>
            <person name="Lopes-Bezerra L.M."/>
            <person name="Vasconcelos A.T."/>
            <person name="de Hoog S."/>
            <person name="de Camargo Z.P."/>
            <person name="Felipe M.S."/>
        </authorList>
    </citation>
    <scope>NUCLEOTIDE SEQUENCE [LARGE SCALE GENOMIC DNA]</scope>
    <source>
        <strain evidence="8 9">1099-18</strain>
    </source>
</reference>
<feature type="compositionally biased region" description="Polar residues" evidence="6">
    <location>
        <begin position="668"/>
        <end position="691"/>
    </location>
</feature>
<dbReference type="Pfam" id="PF00172">
    <property type="entry name" value="Zn_clus"/>
    <property type="match status" value="1"/>
</dbReference>
<evidence type="ECO:0000256" key="2">
    <source>
        <dbReference type="ARBA" id="ARBA00022723"/>
    </source>
</evidence>
<feature type="compositionally biased region" description="Low complexity" evidence="6">
    <location>
        <begin position="714"/>
        <end position="731"/>
    </location>
</feature>
<evidence type="ECO:0000256" key="6">
    <source>
        <dbReference type="SAM" id="MobiDB-lite"/>
    </source>
</evidence>
<feature type="compositionally biased region" description="Polar residues" evidence="6">
    <location>
        <begin position="409"/>
        <end position="418"/>
    </location>
</feature>
<feature type="compositionally biased region" description="Low complexity" evidence="6">
    <location>
        <begin position="135"/>
        <end position="172"/>
    </location>
</feature>
<evidence type="ECO:0000313" key="8">
    <source>
        <dbReference type="EMBL" id="KJR80693.1"/>
    </source>
</evidence>
<dbReference type="PROSITE" id="PS00463">
    <property type="entry name" value="ZN2_CY6_FUNGAL_1"/>
    <property type="match status" value="1"/>
</dbReference>
<keyword evidence="4" id="KW-0804">Transcription</keyword>
<dbReference type="OrthoDB" id="5426798at2759"/>
<evidence type="ECO:0000259" key="7">
    <source>
        <dbReference type="PROSITE" id="PS50048"/>
    </source>
</evidence>
<dbReference type="GO" id="GO:0000981">
    <property type="term" value="F:DNA-binding transcription factor activity, RNA polymerase II-specific"/>
    <property type="evidence" value="ECO:0007669"/>
    <property type="project" value="InterPro"/>
</dbReference>
<evidence type="ECO:0000313" key="9">
    <source>
        <dbReference type="Proteomes" id="UP000033710"/>
    </source>
</evidence>
<dbReference type="CDD" id="cd00067">
    <property type="entry name" value="GAL4"/>
    <property type="match status" value="1"/>
</dbReference>
<feature type="compositionally biased region" description="Low complexity" evidence="6">
    <location>
        <begin position="75"/>
        <end position="87"/>
    </location>
</feature>
<dbReference type="AlphaFoldDB" id="A0A0F2LT76"/>
<dbReference type="InterPro" id="IPR050815">
    <property type="entry name" value="TF_fung"/>
</dbReference>
<dbReference type="GeneID" id="27667031"/>
<name>A0A0F2LT76_SPOSC</name>
<reference evidence="8 9" key="1">
    <citation type="journal article" date="2014" name="BMC Genomics">
        <title>Comparative genomics of the major fungal agents of human and animal Sporotrichosis: Sporothrix schenckii and Sporothrix brasiliensis.</title>
        <authorList>
            <person name="Teixeira M.M."/>
            <person name="de Almeida L.G."/>
            <person name="Kubitschek-Barreira P."/>
            <person name="Alves F.L."/>
            <person name="Kioshima E.S."/>
            <person name="Abadio A.K."/>
            <person name="Fernandes L."/>
            <person name="Derengowski L.S."/>
            <person name="Ferreira K.S."/>
            <person name="Souza R.C."/>
            <person name="Ruiz J.C."/>
            <person name="de Andrade N.C."/>
            <person name="Paes H.C."/>
            <person name="Nicola A.M."/>
            <person name="Albuquerque P."/>
            <person name="Gerber A.L."/>
            <person name="Martins V.P."/>
            <person name="Peconick L.D."/>
            <person name="Neto A.V."/>
            <person name="Chaucanez C.B."/>
            <person name="Silva P.A."/>
            <person name="Cunha O.L."/>
            <person name="de Oliveira F.F."/>
            <person name="dos Santos T.C."/>
            <person name="Barros A.L."/>
            <person name="Soares M.A."/>
            <person name="de Oliveira L.M."/>
            <person name="Marini M.M."/>
            <person name="Villalobos-Duno H."/>
            <person name="Cunha M.M."/>
            <person name="de Hoog S."/>
            <person name="da Silveira J.F."/>
            <person name="Henrissat B."/>
            <person name="Nino-Vega G.A."/>
            <person name="Cisalpino P.S."/>
            <person name="Mora-Montes H.M."/>
            <person name="Almeida S.R."/>
            <person name="Stajich J.E."/>
            <person name="Lopes-Bezerra L.M."/>
            <person name="Vasconcelos A.T."/>
            <person name="Felipe M.S."/>
        </authorList>
    </citation>
    <scope>NUCLEOTIDE SEQUENCE [LARGE SCALE GENOMIC DNA]</scope>
    <source>
        <strain evidence="8 9">1099-18</strain>
    </source>
</reference>
<keyword evidence="2" id="KW-0479">Metal-binding</keyword>
<feature type="compositionally biased region" description="Low complexity" evidence="6">
    <location>
        <begin position="657"/>
        <end position="667"/>
    </location>
</feature>
<keyword evidence="3" id="KW-0805">Transcription regulation</keyword>
<dbReference type="KEGG" id="ssck:SPSK_04997"/>
<dbReference type="PANTHER" id="PTHR47338:SF11">
    <property type="entry name" value="ZN(II)2CYS6 TRANSCRIPTION FACTOR (EUROFUNG)"/>
    <property type="match status" value="1"/>
</dbReference>
<feature type="compositionally biased region" description="Basic and acidic residues" evidence="6">
    <location>
        <begin position="701"/>
        <end position="713"/>
    </location>
</feature>
<feature type="compositionally biased region" description="Polar residues" evidence="6">
    <location>
        <begin position="544"/>
        <end position="555"/>
    </location>
</feature>
<sequence length="763" mass="81588">MGFLSYAEPHNRQSLPHTPPDLVSFGCSPSPNDTSSRGPPPKDLAWPHPKPPISPPMSSHDQPLPPPSARRSRSPPRTASPSSIGGAMSMSATAAASLARASISAITDAGAGARAAPTTISTTPSTTGPAEDNAAHNLNNNTAAETNTATTTSSTAATTATTTTITTTTTTTGLSSSPRHGLPQLPGAAPPQVSSGPLPERLPSLTSIFGPPPTSAQSGGGPLSAGSTSSYSQRSYMTYDQHGRPTSPGFPAAQAAYLPPPQSATSQQGSHEPYPSGNYQHQHYQRRDQRSPRADERQPVSQLYQPPSPRSHEHEQQPQQQQQQQHSHQWPDARSNYVAVGKWSLQDGQQPSSPSFYYRQQQQAPAAPPAQSYSSHRTAPLPPPPPTQQQQRSPVRGPAHDADRRPSPGSGNSLPSTPASGAFPDAGAGAGAGAGGVPKEGLGMGPKIWTGVDFLPQFMHASEVPGEGLCYFYDDGTHCKAVIDGEAVNPYWGVTKAGKPRKRLAIACITCREKKIKCDPEYPRCVQCEKFGRVCRFKNAPRGGNNNSPGTASTEPDNHRKFGSVTAIRPPPESPSSSALNANNKRMRSDYDHYKASGRGRSPPFSNRSPTLSSSSSSADPLRHSSTSSVLPPPHVWGSGQQPQSSPLPPPPPPSYPRSTPQQPYSPHSQFAQHDQLSPRSQYPPHSQLLSSAHDHHRSHPYPDHHYSHHTHDSYAQPRSQSGSPSQSDLPRMLLPPPRSAPDLPRIHDDVLRRSWQSDRGRV</sequence>
<feature type="region of interest" description="Disordered" evidence="6">
    <location>
        <begin position="539"/>
        <end position="763"/>
    </location>
</feature>
<gene>
    <name evidence="8" type="ORF">SPSK_04997</name>
</gene>
<feature type="compositionally biased region" description="Polar residues" evidence="6">
    <location>
        <begin position="346"/>
        <end position="359"/>
    </location>
</feature>
<evidence type="ECO:0000256" key="4">
    <source>
        <dbReference type="ARBA" id="ARBA00023163"/>
    </source>
</evidence>
<feature type="compositionally biased region" description="Pro residues" evidence="6">
    <location>
        <begin position="646"/>
        <end position="656"/>
    </location>
</feature>
<dbReference type="Proteomes" id="UP000033710">
    <property type="component" value="Unassembled WGS sequence"/>
</dbReference>
<dbReference type="PANTHER" id="PTHR47338">
    <property type="entry name" value="ZN(II)2CYS6 TRANSCRIPTION FACTOR (EUROFUNG)-RELATED"/>
    <property type="match status" value="1"/>
</dbReference>
<organism evidence="8 9">
    <name type="scientific">Sporothrix schenckii 1099-18</name>
    <dbReference type="NCBI Taxonomy" id="1397361"/>
    <lineage>
        <taxon>Eukaryota</taxon>
        <taxon>Fungi</taxon>
        <taxon>Dikarya</taxon>
        <taxon>Ascomycota</taxon>
        <taxon>Pezizomycotina</taxon>
        <taxon>Sordariomycetes</taxon>
        <taxon>Sordariomycetidae</taxon>
        <taxon>Ophiostomatales</taxon>
        <taxon>Ophiostomataceae</taxon>
        <taxon>Sporothrix</taxon>
    </lineage>
</organism>
<proteinExistence type="predicted"/>
<dbReference type="PROSITE" id="PS50048">
    <property type="entry name" value="ZN2_CY6_FUNGAL_2"/>
    <property type="match status" value="1"/>
</dbReference>
<feature type="compositionally biased region" description="Low complexity" evidence="6">
    <location>
        <begin position="360"/>
        <end position="371"/>
    </location>
</feature>
<feature type="region of interest" description="Disordered" evidence="6">
    <location>
        <begin position="345"/>
        <end position="434"/>
    </location>
</feature>
<dbReference type="RefSeq" id="XP_016583369.1">
    <property type="nucleotide sequence ID" value="XM_016731754.1"/>
</dbReference>
<dbReference type="GO" id="GO:0008270">
    <property type="term" value="F:zinc ion binding"/>
    <property type="evidence" value="ECO:0007669"/>
    <property type="project" value="InterPro"/>
</dbReference>
<dbReference type="EMBL" id="AXCR01000012">
    <property type="protein sequence ID" value="KJR80693.1"/>
    <property type="molecule type" value="Genomic_DNA"/>
</dbReference>
<comment type="subcellular location">
    <subcellularLocation>
        <location evidence="1">Nucleus</location>
    </subcellularLocation>
</comment>
<feature type="compositionally biased region" description="Pro residues" evidence="6">
    <location>
        <begin position="38"/>
        <end position="55"/>
    </location>
</feature>
<feature type="compositionally biased region" description="Basic and acidic residues" evidence="6">
    <location>
        <begin position="285"/>
        <end position="298"/>
    </location>
</feature>
<accession>A0A0F2LT76</accession>
<comment type="caution">
    <text evidence="8">The sequence shown here is derived from an EMBL/GenBank/DDBJ whole genome shotgun (WGS) entry which is preliminary data.</text>
</comment>
<dbReference type="InterPro" id="IPR036864">
    <property type="entry name" value="Zn2-C6_fun-type_DNA-bd_sf"/>
</dbReference>
<feature type="compositionally biased region" description="Basic and acidic residues" evidence="6">
    <location>
        <begin position="745"/>
        <end position="763"/>
    </location>
</feature>
<dbReference type="VEuPathDB" id="FungiDB:SPSK_04997"/>
<feature type="compositionally biased region" description="Low complexity" evidence="6">
    <location>
        <begin position="606"/>
        <end position="626"/>
    </location>
</feature>
<feature type="compositionally biased region" description="Low complexity" evidence="6">
    <location>
        <begin position="317"/>
        <end position="328"/>
    </location>
</feature>
<dbReference type="GO" id="GO:0005634">
    <property type="term" value="C:nucleus"/>
    <property type="evidence" value="ECO:0007669"/>
    <property type="project" value="UniProtKB-SubCell"/>
</dbReference>
<keyword evidence="5" id="KW-0539">Nucleus</keyword>
<protein>
    <recommendedName>
        <fullName evidence="7">Zn(2)-C6 fungal-type domain-containing protein</fullName>
    </recommendedName>
</protein>
<dbReference type="SUPFAM" id="SSF57701">
    <property type="entry name" value="Zn2/Cys6 DNA-binding domain"/>
    <property type="match status" value="1"/>
</dbReference>
<dbReference type="Gene3D" id="4.10.240.10">
    <property type="entry name" value="Zn(2)-C6 fungal-type DNA-binding domain"/>
    <property type="match status" value="1"/>
</dbReference>
<feature type="compositionally biased region" description="Polar residues" evidence="6">
    <location>
        <begin position="575"/>
        <end position="584"/>
    </location>
</feature>
<dbReference type="InterPro" id="IPR001138">
    <property type="entry name" value="Zn2Cys6_DnaBD"/>
</dbReference>
<feature type="compositionally biased region" description="Low complexity" evidence="6">
    <location>
        <begin position="110"/>
        <end position="127"/>
    </location>
</feature>